<organism evidence="1 2">
    <name type="scientific">Streptomyces mirabilis</name>
    <dbReference type="NCBI Taxonomy" id="68239"/>
    <lineage>
        <taxon>Bacteria</taxon>
        <taxon>Bacillati</taxon>
        <taxon>Actinomycetota</taxon>
        <taxon>Actinomycetes</taxon>
        <taxon>Kitasatosporales</taxon>
        <taxon>Streptomycetaceae</taxon>
        <taxon>Streptomyces</taxon>
    </lineage>
</organism>
<name>A0A1I2YBC7_9ACTN</name>
<dbReference type="RefSeq" id="WP_075033956.1">
    <property type="nucleotide sequence ID" value="NZ_FONR01000066.1"/>
</dbReference>
<dbReference type="SUPFAM" id="SSF46785">
    <property type="entry name" value="Winged helix' DNA-binding domain"/>
    <property type="match status" value="1"/>
</dbReference>
<dbReference type="Proteomes" id="UP000181942">
    <property type="component" value="Unassembled WGS sequence"/>
</dbReference>
<gene>
    <name evidence="1" type="ORF">SAMN02787118_1666</name>
</gene>
<accession>A0A1I2YBC7</accession>
<proteinExistence type="predicted"/>
<reference evidence="1 2" key="1">
    <citation type="submission" date="2016-10" db="EMBL/GenBank/DDBJ databases">
        <authorList>
            <person name="de Groot N.N."/>
        </authorList>
    </citation>
    <scope>NUCLEOTIDE SEQUENCE [LARGE SCALE GENOMIC DNA]</scope>
    <source>
        <strain evidence="1 2">OK461</strain>
    </source>
</reference>
<protein>
    <recommendedName>
        <fullName evidence="3">Regulatory helix-turn-helix protein, lysR family</fullName>
    </recommendedName>
</protein>
<dbReference type="InterPro" id="IPR036390">
    <property type="entry name" value="WH_DNA-bd_sf"/>
</dbReference>
<dbReference type="EMBL" id="FONR01000066">
    <property type="protein sequence ID" value="SFH22983.1"/>
    <property type="molecule type" value="Genomic_DNA"/>
</dbReference>
<dbReference type="Gene3D" id="3.40.190.10">
    <property type="entry name" value="Periplasmic binding protein-like II"/>
    <property type="match status" value="1"/>
</dbReference>
<evidence type="ECO:0000313" key="2">
    <source>
        <dbReference type="Proteomes" id="UP000181942"/>
    </source>
</evidence>
<dbReference type="AlphaFoldDB" id="A0A1I2YBC7"/>
<sequence>MAHGITLTPSGRRLLDQARTLLRQAQDLEAENAAGGEMSGRLLLGCYLTLAPTVLPRLLCGFGERYSA</sequence>
<evidence type="ECO:0000313" key="1">
    <source>
        <dbReference type="EMBL" id="SFH22983.1"/>
    </source>
</evidence>
<evidence type="ECO:0008006" key="3">
    <source>
        <dbReference type="Google" id="ProtNLM"/>
    </source>
</evidence>